<comment type="caution">
    <text evidence="1">The sequence shown here is derived from an EMBL/GenBank/DDBJ whole genome shotgun (WGS) entry which is preliminary data.</text>
</comment>
<dbReference type="EMBL" id="PYOJ01000019">
    <property type="protein sequence ID" value="PSV88284.1"/>
    <property type="molecule type" value="Genomic_DNA"/>
</dbReference>
<reference evidence="1 2" key="1">
    <citation type="submission" date="2018-03" db="EMBL/GenBank/DDBJ databases">
        <title>Whole genome sequencing of Histamine producing bacteria.</title>
        <authorList>
            <person name="Butler K."/>
        </authorList>
    </citation>
    <scope>NUCLEOTIDE SEQUENCE [LARGE SCALE GENOMIC DNA]</scope>
    <source>
        <strain evidence="1 2">ATCC 33979</strain>
    </source>
</reference>
<evidence type="ECO:0000313" key="1">
    <source>
        <dbReference type="EMBL" id="PSV88284.1"/>
    </source>
</evidence>
<sequence>MKVKDLLDKLSSLNPDDELYCFADEGDKFDDAKRAYEILDIQIRKGHRERMHTKNIDATFTEYSDGVDTPLLLITSDF</sequence>
<evidence type="ECO:0000313" key="2">
    <source>
        <dbReference type="Proteomes" id="UP000240410"/>
    </source>
</evidence>
<proteinExistence type="predicted"/>
<name>A0A2T3M7M3_PHOLE</name>
<organism evidence="1 2">
    <name type="scientific">Photobacterium leiognathi</name>
    <dbReference type="NCBI Taxonomy" id="553611"/>
    <lineage>
        <taxon>Bacteria</taxon>
        <taxon>Pseudomonadati</taxon>
        <taxon>Pseudomonadota</taxon>
        <taxon>Gammaproteobacteria</taxon>
        <taxon>Vibrionales</taxon>
        <taxon>Vibrionaceae</taxon>
        <taxon>Photobacterium</taxon>
    </lineage>
</organism>
<accession>A0A2T3M7M3</accession>
<gene>
    <name evidence="1" type="ORF">CTM89_15080</name>
</gene>
<dbReference type="RefSeq" id="WP_045071580.1">
    <property type="nucleotide sequence ID" value="NZ_JZSL01000073.1"/>
</dbReference>
<dbReference type="OrthoDB" id="6693203at2"/>
<dbReference type="Proteomes" id="UP000240410">
    <property type="component" value="Unassembled WGS sequence"/>
</dbReference>
<protein>
    <submittedName>
        <fullName evidence="1">Uncharacterized protein</fullName>
    </submittedName>
</protein>
<dbReference type="AlphaFoldDB" id="A0A2T3M7M3"/>